<proteinExistence type="predicted"/>
<name>A0A0L8FKT5_OCTBM</name>
<organism evidence="2">
    <name type="scientific">Octopus bimaculoides</name>
    <name type="common">California two-spotted octopus</name>
    <dbReference type="NCBI Taxonomy" id="37653"/>
    <lineage>
        <taxon>Eukaryota</taxon>
        <taxon>Metazoa</taxon>
        <taxon>Spiralia</taxon>
        <taxon>Lophotrochozoa</taxon>
        <taxon>Mollusca</taxon>
        <taxon>Cephalopoda</taxon>
        <taxon>Coleoidea</taxon>
        <taxon>Octopodiformes</taxon>
        <taxon>Octopoda</taxon>
        <taxon>Incirrata</taxon>
        <taxon>Octopodidae</taxon>
        <taxon>Octopus</taxon>
    </lineage>
</organism>
<protein>
    <submittedName>
        <fullName evidence="2">Uncharacterized protein</fullName>
    </submittedName>
</protein>
<dbReference type="EMBL" id="KQ429708">
    <property type="protein sequence ID" value="KOF65248.1"/>
    <property type="molecule type" value="Genomic_DNA"/>
</dbReference>
<keyword evidence="1" id="KW-1133">Transmembrane helix</keyword>
<reference evidence="2" key="1">
    <citation type="submission" date="2015-07" db="EMBL/GenBank/DDBJ databases">
        <title>MeaNS - Measles Nucleotide Surveillance Program.</title>
        <authorList>
            <person name="Tran T."/>
            <person name="Druce J."/>
        </authorList>
    </citation>
    <scope>NUCLEOTIDE SEQUENCE</scope>
    <source>
        <strain evidence="2">UCB-OBI-ISO-001</strain>
        <tissue evidence="2">Gonad</tissue>
    </source>
</reference>
<evidence type="ECO:0000256" key="1">
    <source>
        <dbReference type="SAM" id="Phobius"/>
    </source>
</evidence>
<accession>A0A0L8FKT5</accession>
<keyword evidence="1" id="KW-0812">Transmembrane</keyword>
<evidence type="ECO:0000313" key="2">
    <source>
        <dbReference type="EMBL" id="KOF65248.1"/>
    </source>
</evidence>
<sequence>MYKERLYNFKRNRYLLIVHFHISIWVMAVFHRRHIFVRIRIEVFFRIFVRIRMSSLRIRRSFDRFRTC</sequence>
<keyword evidence="1" id="KW-0472">Membrane</keyword>
<gene>
    <name evidence="2" type="ORF">OCBIM_22016109mg</name>
</gene>
<feature type="transmembrane region" description="Helical" evidence="1">
    <location>
        <begin position="12"/>
        <end position="30"/>
    </location>
</feature>
<dbReference type="AlphaFoldDB" id="A0A0L8FKT5"/>